<feature type="transmembrane region" description="Helical" evidence="1">
    <location>
        <begin position="55"/>
        <end position="76"/>
    </location>
</feature>
<dbReference type="RefSeq" id="XP_053590597.1">
    <property type="nucleotide sequence ID" value="XM_053726403.1"/>
</dbReference>
<comment type="caution">
    <text evidence="2">The sequence shown here is derived from an EMBL/GenBank/DDBJ whole genome shotgun (WGS) entry which is preliminary data.</text>
</comment>
<sequence length="101" mass="11278">MNICDKSIKKNLNSVVLPCIVVLGIVTIGVITSFILAFSLGILQSTGEYSQALFTWLYIYFPIAILCNVAMIIGWYRIRVMLKQDKEQLNNADTSTITSSQ</sequence>
<dbReference type="KEGG" id="crq:GCK72_007726"/>
<dbReference type="Proteomes" id="UP000483820">
    <property type="component" value="Chromosome II"/>
</dbReference>
<evidence type="ECO:0000313" key="3">
    <source>
        <dbReference type="Proteomes" id="UP000483820"/>
    </source>
</evidence>
<gene>
    <name evidence="2" type="ORF">GCK72_007726</name>
</gene>
<keyword evidence="1" id="KW-0812">Transmembrane</keyword>
<proteinExistence type="predicted"/>
<dbReference type="AlphaFoldDB" id="A0A6A5HN56"/>
<reference evidence="2 3" key="1">
    <citation type="submission" date="2019-12" db="EMBL/GenBank/DDBJ databases">
        <title>Chromosome-level assembly of the Caenorhabditis remanei genome.</title>
        <authorList>
            <person name="Teterina A.A."/>
            <person name="Willis J.H."/>
            <person name="Phillips P.C."/>
        </authorList>
    </citation>
    <scope>NUCLEOTIDE SEQUENCE [LARGE SCALE GENOMIC DNA]</scope>
    <source>
        <strain evidence="2 3">PX506</strain>
        <tissue evidence="2">Whole organism</tissue>
    </source>
</reference>
<feature type="transmembrane region" description="Helical" evidence="1">
    <location>
        <begin position="12"/>
        <end position="43"/>
    </location>
</feature>
<evidence type="ECO:0000313" key="2">
    <source>
        <dbReference type="EMBL" id="KAF1767767.1"/>
    </source>
</evidence>
<protein>
    <submittedName>
        <fullName evidence="2">Uncharacterized protein</fullName>
    </submittedName>
</protein>
<name>A0A6A5HN56_CAERE</name>
<keyword evidence="1" id="KW-0472">Membrane</keyword>
<evidence type="ECO:0000256" key="1">
    <source>
        <dbReference type="SAM" id="Phobius"/>
    </source>
</evidence>
<dbReference type="GeneID" id="78774503"/>
<dbReference type="EMBL" id="WUAV01000002">
    <property type="protein sequence ID" value="KAF1767767.1"/>
    <property type="molecule type" value="Genomic_DNA"/>
</dbReference>
<accession>A0A6A5HN56</accession>
<keyword evidence="1" id="KW-1133">Transmembrane helix</keyword>
<organism evidence="2 3">
    <name type="scientific">Caenorhabditis remanei</name>
    <name type="common">Caenorhabditis vulgaris</name>
    <dbReference type="NCBI Taxonomy" id="31234"/>
    <lineage>
        <taxon>Eukaryota</taxon>
        <taxon>Metazoa</taxon>
        <taxon>Ecdysozoa</taxon>
        <taxon>Nematoda</taxon>
        <taxon>Chromadorea</taxon>
        <taxon>Rhabditida</taxon>
        <taxon>Rhabditina</taxon>
        <taxon>Rhabditomorpha</taxon>
        <taxon>Rhabditoidea</taxon>
        <taxon>Rhabditidae</taxon>
        <taxon>Peloderinae</taxon>
        <taxon>Caenorhabditis</taxon>
    </lineage>
</organism>
<dbReference type="CTD" id="78774503"/>